<evidence type="ECO:0000313" key="10">
    <source>
        <dbReference type="RefSeq" id="XP_022303658.1"/>
    </source>
</evidence>
<evidence type="ECO:0000256" key="7">
    <source>
        <dbReference type="ARBA" id="ARBA00078496"/>
    </source>
</evidence>
<dbReference type="GO" id="GO:0005509">
    <property type="term" value="F:calcium ion binding"/>
    <property type="evidence" value="ECO:0007669"/>
    <property type="project" value="InterPro"/>
</dbReference>
<accession>A0A8B8BK28</accession>
<keyword evidence="2" id="KW-0106">Calcium</keyword>
<feature type="domain" description="EF-hand" evidence="8">
    <location>
        <begin position="44"/>
        <end position="79"/>
    </location>
</feature>
<dbReference type="GO" id="GO:0016459">
    <property type="term" value="C:myosin complex"/>
    <property type="evidence" value="ECO:0007669"/>
    <property type="project" value="UniProtKB-KW"/>
</dbReference>
<feature type="domain" description="EF-hand" evidence="8">
    <location>
        <begin position="6"/>
        <end position="41"/>
    </location>
</feature>
<evidence type="ECO:0000256" key="4">
    <source>
        <dbReference type="ARBA" id="ARBA00023175"/>
    </source>
</evidence>
<evidence type="ECO:0000256" key="3">
    <source>
        <dbReference type="ARBA" id="ARBA00023123"/>
    </source>
</evidence>
<evidence type="ECO:0000313" key="9">
    <source>
        <dbReference type="Proteomes" id="UP000694844"/>
    </source>
</evidence>
<feature type="domain" description="EF-hand" evidence="8">
    <location>
        <begin position="112"/>
        <end position="142"/>
    </location>
</feature>
<dbReference type="OrthoDB" id="26525at2759"/>
<dbReference type="Proteomes" id="UP000694844">
    <property type="component" value="Chromosome 9"/>
</dbReference>
<keyword evidence="1" id="KW-0677">Repeat</keyword>
<keyword evidence="9" id="KW-1185">Reference proteome</keyword>
<evidence type="ECO:0000256" key="5">
    <source>
        <dbReference type="ARBA" id="ARBA00023179"/>
    </source>
</evidence>
<dbReference type="PROSITE" id="PS50222">
    <property type="entry name" value="EF_HAND_2"/>
    <property type="match status" value="4"/>
</dbReference>
<dbReference type="RefSeq" id="XP_022303658.1">
    <property type="nucleotide sequence ID" value="XM_022447950.1"/>
</dbReference>
<evidence type="ECO:0000256" key="1">
    <source>
        <dbReference type="ARBA" id="ARBA00022737"/>
    </source>
</evidence>
<dbReference type="InterPro" id="IPR018247">
    <property type="entry name" value="EF_Hand_1_Ca_BS"/>
</dbReference>
<dbReference type="InterPro" id="IPR050145">
    <property type="entry name" value="Centrin_CML-like"/>
</dbReference>
<protein>
    <recommendedName>
        <fullName evidence="7">Sulfhydryl light chain</fullName>
    </recommendedName>
</protein>
<evidence type="ECO:0000256" key="2">
    <source>
        <dbReference type="ARBA" id="ARBA00022837"/>
    </source>
</evidence>
<organism evidence="9 10">
    <name type="scientific">Crassostrea virginica</name>
    <name type="common">Eastern oyster</name>
    <dbReference type="NCBI Taxonomy" id="6565"/>
    <lineage>
        <taxon>Eukaryota</taxon>
        <taxon>Metazoa</taxon>
        <taxon>Spiralia</taxon>
        <taxon>Lophotrochozoa</taxon>
        <taxon>Mollusca</taxon>
        <taxon>Bivalvia</taxon>
        <taxon>Autobranchia</taxon>
        <taxon>Pteriomorphia</taxon>
        <taxon>Ostreida</taxon>
        <taxon>Ostreoidea</taxon>
        <taxon>Ostreidae</taxon>
        <taxon>Crassostrea</taxon>
    </lineage>
</organism>
<sequence>MSLRAVTENYWLEFFDKTDENRDGTLSIAELKKALIENYNCTDLSDSEIEEMFRDIDKNGDGQITKEEFLSEMMKTERKTAVKEAFQKIDKSGDGKLQKAEVAAAMRDIGHFTEEEIDKMIKKADKNNDGVIDLEEFEKEVY</sequence>
<dbReference type="Gene3D" id="1.10.238.10">
    <property type="entry name" value="EF-hand"/>
    <property type="match status" value="2"/>
</dbReference>
<dbReference type="AlphaFoldDB" id="A0A8B8BK28"/>
<dbReference type="PANTHER" id="PTHR23050">
    <property type="entry name" value="CALCIUM BINDING PROTEIN"/>
    <property type="match status" value="1"/>
</dbReference>
<proteinExistence type="predicted"/>
<reference evidence="10" key="1">
    <citation type="submission" date="2025-08" db="UniProtKB">
        <authorList>
            <consortium name="RefSeq"/>
        </authorList>
    </citation>
    <scope>IDENTIFICATION</scope>
    <source>
        <tissue evidence="10">Whole sample</tissue>
    </source>
</reference>
<keyword evidence="5" id="KW-0514">Muscle protein</keyword>
<dbReference type="PROSITE" id="PS00018">
    <property type="entry name" value="EF_HAND_1"/>
    <property type="match status" value="3"/>
</dbReference>
<dbReference type="FunFam" id="1.10.238.10:FF:000003">
    <property type="entry name" value="Calmodulin A"/>
    <property type="match status" value="1"/>
</dbReference>
<dbReference type="SUPFAM" id="SSF47473">
    <property type="entry name" value="EF-hand"/>
    <property type="match status" value="1"/>
</dbReference>
<dbReference type="InterPro" id="IPR011992">
    <property type="entry name" value="EF-hand-dom_pair"/>
</dbReference>
<dbReference type="Pfam" id="PF13499">
    <property type="entry name" value="EF-hand_7"/>
    <property type="match status" value="2"/>
</dbReference>
<keyword evidence="3" id="KW-0518">Myosin</keyword>
<keyword evidence="4" id="KW-0505">Motor protein</keyword>
<dbReference type="InterPro" id="IPR002048">
    <property type="entry name" value="EF_hand_dom"/>
</dbReference>
<gene>
    <name evidence="10" type="primary">LOC111111143</name>
</gene>
<dbReference type="GeneID" id="111111143"/>
<evidence type="ECO:0000256" key="6">
    <source>
        <dbReference type="ARBA" id="ARBA00049593"/>
    </source>
</evidence>
<name>A0A8B8BK28_CRAVI</name>
<dbReference type="SMART" id="SM00054">
    <property type="entry name" value="EFh"/>
    <property type="match status" value="4"/>
</dbReference>
<comment type="function">
    <text evidence="6">In molluscan muscle, calcium regulation is associated with myosin rather than with actin. Muscle myosin contains two types of light chains: the catalytic light chain, essential for ATPase activity, and the regulatory light chain, a calcium-binding protein responsible for Ca(2+) dependent binding and Ca(2+) dependent Mg-ATPase activity.</text>
</comment>
<evidence type="ECO:0000259" key="8">
    <source>
        <dbReference type="PROSITE" id="PS50222"/>
    </source>
</evidence>
<feature type="domain" description="EF-hand" evidence="8">
    <location>
        <begin position="82"/>
        <end position="111"/>
    </location>
</feature>